<evidence type="ECO:0000256" key="1">
    <source>
        <dbReference type="ARBA" id="ARBA00009219"/>
    </source>
</evidence>
<evidence type="ECO:0000259" key="4">
    <source>
        <dbReference type="Pfam" id="PF01073"/>
    </source>
</evidence>
<proteinExistence type="inferred from homology"/>
<dbReference type="SUPFAM" id="SSF51735">
    <property type="entry name" value="NAD(P)-binding Rossmann-fold domains"/>
    <property type="match status" value="1"/>
</dbReference>
<keyword evidence="2" id="KW-0560">Oxidoreductase</keyword>
<dbReference type="InterPro" id="IPR002225">
    <property type="entry name" value="3Beta_OHSteriod_DH/Estase"/>
</dbReference>
<accession>A0AAV5GWT7</accession>
<dbReference type="Gene3D" id="3.40.50.720">
    <property type="entry name" value="NAD(P)-binding Rossmann-like Domain"/>
    <property type="match status" value="2"/>
</dbReference>
<reference evidence="5 6" key="1">
    <citation type="submission" date="2021-12" db="EMBL/GenBank/DDBJ databases">
        <title>High titer production of polyol ester of fatty acids by Rhodotorula paludigena BS15 towards product separation-free biomass refinery.</title>
        <authorList>
            <person name="Mano J."/>
            <person name="Ono H."/>
            <person name="Tanaka T."/>
            <person name="Naito K."/>
            <person name="Sushida H."/>
            <person name="Ike M."/>
            <person name="Tokuyasu K."/>
            <person name="Kitaoka M."/>
        </authorList>
    </citation>
    <scope>NUCLEOTIDE SEQUENCE [LARGE SCALE GENOMIC DNA]</scope>
    <source>
        <strain evidence="5 6">BS15</strain>
    </source>
</reference>
<feature type="domain" description="3-beta hydroxysteroid dehydrogenase/isomerase" evidence="4">
    <location>
        <begin position="14"/>
        <end position="241"/>
    </location>
</feature>
<dbReference type="InterPro" id="IPR050177">
    <property type="entry name" value="Lipid_A_modif_metabolic_enz"/>
</dbReference>
<dbReference type="Pfam" id="PF01073">
    <property type="entry name" value="3Beta_HSD"/>
    <property type="match status" value="1"/>
</dbReference>
<gene>
    <name evidence="5" type="ORF">Rhopal_007774-T1</name>
</gene>
<evidence type="ECO:0000256" key="2">
    <source>
        <dbReference type="ARBA" id="ARBA00023002"/>
    </source>
</evidence>
<evidence type="ECO:0000313" key="5">
    <source>
        <dbReference type="EMBL" id="GJN94683.1"/>
    </source>
</evidence>
<feature type="compositionally biased region" description="Pro residues" evidence="3">
    <location>
        <begin position="273"/>
        <end position="287"/>
    </location>
</feature>
<protein>
    <recommendedName>
        <fullName evidence="4">3-beta hydroxysteroid dehydrogenase/isomerase domain-containing protein</fullName>
    </recommendedName>
</protein>
<dbReference type="PANTHER" id="PTHR43245">
    <property type="entry name" value="BIFUNCTIONAL POLYMYXIN RESISTANCE PROTEIN ARNA"/>
    <property type="match status" value="1"/>
</dbReference>
<dbReference type="PANTHER" id="PTHR43245:SF51">
    <property type="entry name" value="SHORT CHAIN DEHYDROGENASE_REDUCTASE FAMILY 42E, MEMBER 2"/>
    <property type="match status" value="1"/>
</dbReference>
<dbReference type="GO" id="GO:0006694">
    <property type="term" value="P:steroid biosynthetic process"/>
    <property type="evidence" value="ECO:0007669"/>
    <property type="project" value="InterPro"/>
</dbReference>
<organism evidence="5 6">
    <name type="scientific">Rhodotorula paludigena</name>
    <dbReference type="NCBI Taxonomy" id="86838"/>
    <lineage>
        <taxon>Eukaryota</taxon>
        <taxon>Fungi</taxon>
        <taxon>Dikarya</taxon>
        <taxon>Basidiomycota</taxon>
        <taxon>Pucciniomycotina</taxon>
        <taxon>Microbotryomycetes</taxon>
        <taxon>Sporidiobolales</taxon>
        <taxon>Sporidiobolaceae</taxon>
        <taxon>Rhodotorula</taxon>
    </lineage>
</organism>
<evidence type="ECO:0000313" key="6">
    <source>
        <dbReference type="Proteomes" id="UP001342314"/>
    </source>
</evidence>
<keyword evidence="6" id="KW-1185">Reference proteome</keyword>
<comment type="caution">
    <text evidence="5">The sequence shown here is derived from an EMBL/GenBank/DDBJ whole genome shotgun (WGS) entry which is preliminary data.</text>
</comment>
<dbReference type="Proteomes" id="UP001342314">
    <property type="component" value="Unassembled WGS sequence"/>
</dbReference>
<dbReference type="AlphaFoldDB" id="A0AAV5GWT7"/>
<evidence type="ECO:0000256" key="3">
    <source>
        <dbReference type="SAM" id="MobiDB-lite"/>
    </source>
</evidence>
<dbReference type="EMBL" id="BQKY01000018">
    <property type="protein sequence ID" value="GJN94683.1"/>
    <property type="molecule type" value="Genomic_DNA"/>
</dbReference>
<name>A0AAV5GWT7_9BASI</name>
<dbReference type="GO" id="GO:0016616">
    <property type="term" value="F:oxidoreductase activity, acting on the CH-OH group of donors, NAD or NADP as acceptor"/>
    <property type="evidence" value="ECO:0007669"/>
    <property type="project" value="InterPro"/>
</dbReference>
<dbReference type="InterPro" id="IPR036291">
    <property type="entry name" value="NAD(P)-bd_dom_sf"/>
</dbReference>
<feature type="region of interest" description="Disordered" evidence="3">
    <location>
        <begin position="263"/>
        <end position="311"/>
    </location>
</feature>
<comment type="similarity">
    <text evidence="1">Belongs to the 3-beta-HSD family.</text>
</comment>
<sequence length="443" mass="48495">MSTPTSSSPSESYAVLGGEGFLGGALVSALLSRHPASHVASLGLTQRRFDTPSGAPYRFFRTDITSYDSVLAALRASAATTVFHTASPHAKASARVWREVNVGGTAALVRACRDAGVRKLVFTSSMTVVYEQGVALKNVDERMPRIREDEDEGEETYAGTKAKAEQLVLEANGQDGLLTCALRIGGIIGPGDRQVLPGFIGVYNAGQSAFQMGDNLNLFDFVTVKNVVHAHLLAAERLDAPPLPLTTLDNRLPAIACTVQRRALPTSKHPEPIDPANPPPSNDPPFPSSRNRWNQFFRPPTDAEDSSAPDSDLTLAGQAVFITNGEPIAFWSFARAVYHAYSARPPRWYEPVALPSAVGMLFATLSEWAGRVQGRRPDECGVNRAYMAYVLRDMYFDIERARRLLGYEPIESLEEGIRTGVEWYKRDEAREQERNRAGQAKTK</sequence>